<feature type="region of interest" description="Disordered" evidence="1">
    <location>
        <begin position="329"/>
        <end position="361"/>
    </location>
</feature>
<feature type="domain" description="DUF6535" evidence="3">
    <location>
        <begin position="406"/>
        <end position="583"/>
    </location>
</feature>
<proteinExistence type="predicted"/>
<name>A0AAD7GRC0_MYCRO</name>
<evidence type="ECO:0000256" key="1">
    <source>
        <dbReference type="SAM" id="MobiDB-lite"/>
    </source>
</evidence>
<comment type="caution">
    <text evidence="4">The sequence shown here is derived from an EMBL/GenBank/DDBJ whole genome shotgun (WGS) entry which is preliminary data.</text>
</comment>
<feature type="transmembrane region" description="Helical" evidence="2">
    <location>
        <begin position="566"/>
        <end position="585"/>
    </location>
</feature>
<dbReference type="AlphaFoldDB" id="A0AAD7GRC0"/>
<gene>
    <name evidence="4" type="ORF">B0H17DRAFT_1176088</name>
</gene>
<feature type="region of interest" description="Disordered" evidence="1">
    <location>
        <begin position="265"/>
        <end position="285"/>
    </location>
</feature>
<keyword evidence="2" id="KW-0472">Membrane</keyword>
<organism evidence="4 5">
    <name type="scientific">Mycena rosella</name>
    <name type="common">Pink bonnet</name>
    <name type="synonym">Agaricus rosellus</name>
    <dbReference type="NCBI Taxonomy" id="1033263"/>
    <lineage>
        <taxon>Eukaryota</taxon>
        <taxon>Fungi</taxon>
        <taxon>Dikarya</taxon>
        <taxon>Basidiomycota</taxon>
        <taxon>Agaricomycotina</taxon>
        <taxon>Agaricomycetes</taxon>
        <taxon>Agaricomycetidae</taxon>
        <taxon>Agaricales</taxon>
        <taxon>Marasmiineae</taxon>
        <taxon>Mycenaceae</taxon>
        <taxon>Mycena</taxon>
    </lineage>
</organism>
<feature type="transmembrane region" description="Helical" evidence="2">
    <location>
        <begin position="430"/>
        <end position="448"/>
    </location>
</feature>
<sequence length="667" mass="74981">MLVGSLERSRAGPSETRTWRVQEIRFEWIIVECATPRQRWSALADDSGYTANQITRGILPNRAEVERRSRSSGFPPVGKVLISSDFSAGTRHSVLWKSGADWRAIRYNFVSYSREQEFGALQGLCRSVEFHRKPDRFQRSSRQDSADPNFGGIRRSFGWQCKTRSDGKQYTGFDGVVLLDLCLHLFAATSAPPPRTSGCNAVTQIFLDFTMGFEVDKHGSDLGAEMWSAGPTTECVDRATFPDHPLVELPGASCDEVDIEEALAASTPLPESPPSSSASSNSWRTTRSSLTASLCSSRRNSPQRPATNYWQRHAVDSLETISPVQSVNEAQAVSESAASDPVQFERPPTITWGPNLEDEEKPWKHPWARTREECHPVKDPQQYTQHEKEYPPDRYGEEAGKNARVWKVYRDKVNKRDADLLDGWNKTLDILLLFAGLFSAVSTAFVIESYQNLQPDFTEYTANATLFTALMAAGSVNVTLPVLQLPQDFTPSSGVRWINTLWFTSLALALCVSLLAILAKQWLTEYNSRMLAPVASQRRWVWRHLVYNSGLDSWKLLAFISTLPLILHVSLFLFLAGLVVFLWGLDKIIANIILGLTALVLVFYSVAFMLPLWKGDCPTATPLLRQLYSVWKGGRRWLILTKLRVVRLAKLRLRGSKAPTVSIYNRL</sequence>
<feature type="transmembrane region" description="Helical" evidence="2">
    <location>
        <begin position="592"/>
        <end position="613"/>
    </location>
</feature>
<dbReference type="InterPro" id="IPR045338">
    <property type="entry name" value="DUF6535"/>
</dbReference>
<feature type="region of interest" description="Disordered" evidence="1">
    <location>
        <begin position="376"/>
        <end position="396"/>
    </location>
</feature>
<evidence type="ECO:0000256" key="2">
    <source>
        <dbReference type="SAM" id="Phobius"/>
    </source>
</evidence>
<feature type="compositionally biased region" description="Basic and acidic residues" evidence="1">
    <location>
        <begin position="385"/>
        <end position="396"/>
    </location>
</feature>
<keyword evidence="2" id="KW-1133">Transmembrane helix</keyword>
<dbReference type="Proteomes" id="UP001221757">
    <property type="component" value="Unassembled WGS sequence"/>
</dbReference>
<evidence type="ECO:0000313" key="4">
    <source>
        <dbReference type="EMBL" id="KAJ7702781.1"/>
    </source>
</evidence>
<keyword evidence="2" id="KW-0812">Transmembrane</keyword>
<keyword evidence="5" id="KW-1185">Reference proteome</keyword>
<dbReference type="EMBL" id="JARKIE010000014">
    <property type="protein sequence ID" value="KAJ7702781.1"/>
    <property type="molecule type" value="Genomic_DNA"/>
</dbReference>
<evidence type="ECO:0000259" key="3">
    <source>
        <dbReference type="Pfam" id="PF20153"/>
    </source>
</evidence>
<reference evidence="4" key="1">
    <citation type="submission" date="2023-03" db="EMBL/GenBank/DDBJ databases">
        <title>Massive genome expansion in bonnet fungi (Mycena s.s.) driven by repeated elements and novel gene families across ecological guilds.</title>
        <authorList>
            <consortium name="Lawrence Berkeley National Laboratory"/>
            <person name="Harder C.B."/>
            <person name="Miyauchi S."/>
            <person name="Viragh M."/>
            <person name="Kuo A."/>
            <person name="Thoen E."/>
            <person name="Andreopoulos B."/>
            <person name="Lu D."/>
            <person name="Skrede I."/>
            <person name="Drula E."/>
            <person name="Henrissat B."/>
            <person name="Morin E."/>
            <person name="Kohler A."/>
            <person name="Barry K."/>
            <person name="LaButti K."/>
            <person name="Morin E."/>
            <person name="Salamov A."/>
            <person name="Lipzen A."/>
            <person name="Mereny Z."/>
            <person name="Hegedus B."/>
            <person name="Baldrian P."/>
            <person name="Stursova M."/>
            <person name="Weitz H."/>
            <person name="Taylor A."/>
            <person name="Grigoriev I.V."/>
            <person name="Nagy L.G."/>
            <person name="Martin F."/>
            <person name="Kauserud H."/>
        </authorList>
    </citation>
    <scope>NUCLEOTIDE SEQUENCE</scope>
    <source>
        <strain evidence="4">CBHHK067</strain>
    </source>
</reference>
<protein>
    <recommendedName>
        <fullName evidence="3">DUF6535 domain-containing protein</fullName>
    </recommendedName>
</protein>
<evidence type="ECO:0000313" key="5">
    <source>
        <dbReference type="Proteomes" id="UP001221757"/>
    </source>
</evidence>
<dbReference type="Pfam" id="PF20153">
    <property type="entry name" value="DUF6535"/>
    <property type="match status" value="1"/>
</dbReference>
<feature type="transmembrane region" description="Helical" evidence="2">
    <location>
        <begin position="500"/>
        <end position="519"/>
    </location>
</feature>
<accession>A0AAD7GRC0</accession>
<feature type="transmembrane region" description="Helical" evidence="2">
    <location>
        <begin position="460"/>
        <end position="480"/>
    </location>
</feature>